<accession>A0ABT8C3P6</accession>
<gene>
    <name evidence="1" type="ORF">QWZ15_00990</name>
</gene>
<dbReference type="RefSeq" id="WP_163386897.1">
    <property type="nucleotide sequence ID" value="NZ_JAUFQS010000002.1"/>
</dbReference>
<protein>
    <recommendedName>
        <fullName evidence="3">Outer membrane protein beta-barrel domain-containing protein</fullName>
    </recommendedName>
</protein>
<name>A0ABT8C3P6_9BACT</name>
<sequence length="201" mass="22846">MKVLSIIAFVFVFLTVSKSHSQELELSGGLTYKYLLGKQRALYAPVFGFEIGAARQEQAPFSADMIAWGANVGVFKMHRTDSEGVGQSQQIVETKAIFRYDYYYNDYFSFFYGAEAGFSFTTLQSDQPMISSENNSTQLFTRGIIAPNGGINFEINRYIALYYKLQYDLGKYFGPQPNWGSPSSKWNHLTTQTAGLRVRFW</sequence>
<dbReference type="Proteomes" id="UP001236663">
    <property type="component" value="Unassembled WGS sequence"/>
</dbReference>
<reference evidence="2" key="1">
    <citation type="journal article" date="2019" name="Int. J. Syst. Evol. Microbiol.">
        <title>The Global Catalogue of Microorganisms (GCM) 10K type strain sequencing project: providing services to taxonomists for standard genome sequencing and annotation.</title>
        <authorList>
            <consortium name="The Broad Institute Genomics Platform"/>
            <consortium name="The Broad Institute Genome Sequencing Center for Infectious Disease"/>
            <person name="Wu L."/>
            <person name="Ma J."/>
        </authorList>
    </citation>
    <scope>NUCLEOTIDE SEQUENCE [LARGE SCALE GENOMIC DNA]</scope>
    <source>
        <strain evidence="2">CECT 7706</strain>
    </source>
</reference>
<evidence type="ECO:0000313" key="2">
    <source>
        <dbReference type="Proteomes" id="UP001236663"/>
    </source>
</evidence>
<dbReference type="EMBL" id="JAUFQS010000002">
    <property type="protein sequence ID" value="MDN3686388.1"/>
    <property type="molecule type" value="Genomic_DNA"/>
</dbReference>
<evidence type="ECO:0008006" key="3">
    <source>
        <dbReference type="Google" id="ProtNLM"/>
    </source>
</evidence>
<comment type="caution">
    <text evidence="1">The sequence shown here is derived from an EMBL/GenBank/DDBJ whole genome shotgun (WGS) entry which is preliminary data.</text>
</comment>
<keyword evidence="2" id="KW-1185">Reference proteome</keyword>
<proteinExistence type="predicted"/>
<evidence type="ECO:0000313" key="1">
    <source>
        <dbReference type="EMBL" id="MDN3686388.1"/>
    </source>
</evidence>
<organism evidence="1 2">
    <name type="scientific">Cyclobacterium jeungdonense</name>
    <dbReference type="NCBI Taxonomy" id="708087"/>
    <lineage>
        <taxon>Bacteria</taxon>
        <taxon>Pseudomonadati</taxon>
        <taxon>Bacteroidota</taxon>
        <taxon>Cytophagia</taxon>
        <taxon>Cytophagales</taxon>
        <taxon>Cyclobacteriaceae</taxon>
        <taxon>Cyclobacterium</taxon>
    </lineage>
</organism>